<dbReference type="RefSeq" id="WP_270920966.1">
    <property type="nucleotide sequence ID" value="NZ_CP127247.1"/>
</dbReference>
<feature type="region of interest" description="Disordered" evidence="1">
    <location>
        <begin position="111"/>
        <end position="170"/>
    </location>
</feature>
<reference evidence="2 3" key="1">
    <citation type="submission" date="2023-06" db="EMBL/GenBank/DDBJ databases">
        <title>Parasedimentitalea psychrophila sp. nov., a psychrophilic bacterium isolated from deep-sea sediment.</title>
        <authorList>
            <person name="Li A."/>
        </authorList>
    </citation>
    <scope>NUCLEOTIDE SEQUENCE [LARGE SCALE GENOMIC DNA]</scope>
    <source>
        <strain evidence="2 3">QS115</strain>
    </source>
</reference>
<name>A0A9Y2KZV8_9RHOB</name>
<dbReference type="EMBL" id="CP127247">
    <property type="protein sequence ID" value="WIY24244.1"/>
    <property type="molecule type" value="Genomic_DNA"/>
</dbReference>
<evidence type="ECO:0000256" key="1">
    <source>
        <dbReference type="SAM" id="MobiDB-lite"/>
    </source>
</evidence>
<evidence type="ECO:0000313" key="3">
    <source>
        <dbReference type="Proteomes" id="UP001238334"/>
    </source>
</evidence>
<feature type="compositionally biased region" description="Low complexity" evidence="1">
    <location>
        <begin position="112"/>
        <end position="125"/>
    </location>
</feature>
<organism evidence="2 3">
    <name type="scientific">Parasedimentitalea psychrophila</name>
    <dbReference type="NCBI Taxonomy" id="2997337"/>
    <lineage>
        <taxon>Bacteria</taxon>
        <taxon>Pseudomonadati</taxon>
        <taxon>Pseudomonadota</taxon>
        <taxon>Alphaproteobacteria</taxon>
        <taxon>Rhodobacterales</taxon>
        <taxon>Paracoccaceae</taxon>
        <taxon>Parasedimentitalea</taxon>
    </lineage>
</organism>
<accession>A0A9Y2KZV8</accession>
<feature type="compositionally biased region" description="Low complexity" evidence="1">
    <location>
        <begin position="145"/>
        <end position="161"/>
    </location>
</feature>
<protein>
    <recommendedName>
        <fullName evidence="4">Helix-turn-helix domain-containing protein</fullName>
    </recommendedName>
</protein>
<evidence type="ECO:0000313" key="2">
    <source>
        <dbReference type="EMBL" id="WIY24244.1"/>
    </source>
</evidence>
<proteinExistence type="predicted"/>
<keyword evidence="3" id="KW-1185">Reference proteome</keyword>
<dbReference type="AlphaFoldDB" id="A0A9Y2KZV8"/>
<dbReference type="KEGG" id="ppso:QPJ95_16800"/>
<dbReference type="Proteomes" id="UP001238334">
    <property type="component" value="Chromosome"/>
</dbReference>
<gene>
    <name evidence="2" type="ORF">QPJ95_16800</name>
</gene>
<evidence type="ECO:0008006" key="4">
    <source>
        <dbReference type="Google" id="ProtNLM"/>
    </source>
</evidence>
<sequence length="288" mass="32278">MKGWVRAQRSRFEHPLFAGEKLCRLSAWDWLIAHACYQPHRVSVAGKIVELQRGQMTYSVRFLAKAWGWSKTSVARYLTRLQTETMIEVESGTSRITITVCNYEKFQTEPLTTDTGDDAAPGTAAGHDRDCRGTAAGHERDSSGTNKNTNNTNNTINTIKNPHPPQGGPCAKDLQAEFDYLWTYYPRKVGKGAALKAYSKARKQTQRDEITQPLGHFIRAVKSTEISKIPHLSTWLNETRWLDDQSHAANRSITSSEGLNDLVGKTRSEDLNVLFPNGFVPKRVEGGK</sequence>
<feature type="compositionally biased region" description="Basic and acidic residues" evidence="1">
    <location>
        <begin position="126"/>
        <end position="142"/>
    </location>
</feature>